<evidence type="ECO:0000313" key="2">
    <source>
        <dbReference type="EMBL" id="SOH94759.1"/>
    </source>
</evidence>
<evidence type="ECO:0000313" key="3">
    <source>
        <dbReference type="Proteomes" id="UP000220034"/>
    </source>
</evidence>
<dbReference type="EMBL" id="OCTN01000005">
    <property type="protein sequence ID" value="SOH94759.1"/>
    <property type="molecule type" value="Genomic_DNA"/>
</dbReference>
<proteinExistence type="predicted"/>
<organism evidence="2 3">
    <name type="scientific">Pontivivens marinum</name>
    <dbReference type="NCBI Taxonomy" id="1690039"/>
    <lineage>
        <taxon>Bacteria</taxon>
        <taxon>Pseudomonadati</taxon>
        <taxon>Pseudomonadota</taxon>
        <taxon>Alphaproteobacteria</taxon>
        <taxon>Rhodobacterales</taxon>
        <taxon>Paracoccaceae</taxon>
        <taxon>Pontivivens</taxon>
    </lineage>
</organism>
<dbReference type="AlphaFoldDB" id="A0A2C9CWE0"/>
<keyword evidence="1" id="KW-1133">Transmembrane helix</keyword>
<dbReference type="RefSeq" id="WP_145996747.1">
    <property type="nucleotide sequence ID" value="NZ_OCTN01000005.1"/>
</dbReference>
<feature type="transmembrane region" description="Helical" evidence="1">
    <location>
        <begin position="7"/>
        <end position="28"/>
    </location>
</feature>
<keyword evidence="1" id="KW-0472">Membrane</keyword>
<reference evidence="3" key="1">
    <citation type="submission" date="2017-09" db="EMBL/GenBank/DDBJ databases">
        <authorList>
            <person name="Varghese N."/>
            <person name="Submissions S."/>
        </authorList>
    </citation>
    <scope>NUCLEOTIDE SEQUENCE [LARGE SCALE GENOMIC DNA]</scope>
    <source>
        <strain evidence="3">C7</strain>
    </source>
</reference>
<accession>A0A2C9CWE0</accession>
<name>A0A2C9CWE0_9RHOB</name>
<keyword evidence="3" id="KW-1185">Reference proteome</keyword>
<protein>
    <submittedName>
        <fullName evidence="2">Uncharacterized protein</fullName>
    </submittedName>
</protein>
<feature type="transmembrane region" description="Helical" evidence="1">
    <location>
        <begin position="40"/>
        <end position="63"/>
    </location>
</feature>
<sequence>MRRRTRISLMIIAVAAPVAVLSLLSWMASQGPIANVLFQASGSIVVIVAFFGIMFPAAARWALRVGGTTARAQRNPVTRLMIGLDENDR</sequence>
<dbReference type="Proteomes" id="UP000220034">
    <property type="component" value="Unassembled WGS sequence"/>
</dbReference>
<keyword evidence="1" id="KW-0812">Transmembrane</keyword>
<gene>
    <name evidence="2" type="ORF">SAMN06273572_105183</name>
</gene>
<evidence type="ECO:0000256" key="1">
    <source>
        <dbReference type="SAM" id="Phobius"/>
    </source>
</evidence>